<dbReference type="EMBL" id="CP058529">
    <property type="protein sequence ID" value="QLG28918.1"/>
    <property type="molecule type" value="Genomic_DNA"/>
</dbReference>
<dbReference type="Gene3D" id="3.40.50.1010">
    <property type="entry name" value="5'-nuclease"/>
    <property type="match status" value="1"/>
</dbReference>
<dbReference type="Proteomes" id="UP000509750">
    <property type="component" value="Chromosome"/>
</dbReference>
<dbReference type="GO" id="GO:0004521">
    <property type="term" value="F:RNA endonuclease activity"/>
    <property type="evidence" value="ECO:0007669"/>
    <property type="project" value="InterPro"/>
</dbReference>
<gene>
    <name evidence="2" type="ORF">HUG10_15805</name>
</gene>
<name>A0A7D5KXX7_9EURY</name>
<evidence type="ECO:0000313" key="3">
    <source>
        <dbReference type="Proteomes" id="UP000509750"/>
    </source>
</evidence>
<dbReference type="RefSeq" id="WP_179170492.1">
    <property type="nucleotide sequence ID" value="NZ_CP058529.1"/>
</dbReference>
<dbReference type="SUPFAM" id="SSF88723">
    <property type="entry name" value="PIN domain-like"/>
    <property type="match status" value="1"/>
</dbReference>
<dbReference type="PANTHER" id="PTHR42188:SF1">
    <property type="entry name" value="23S RRNA-SPECIFIC ENDONUCLEASE VAPC20"/>
    <property type="match status" value="1"/>
</dbReference>
<dbReference type="GeneID" id="56030328"/>
<dbReference type="InterPro" id="IPR029060">
    <property type="entry name" value="PIN-like_dom_sf"/>
</dbReference>
<dbReference type="OrthoDB" id="198094at2157"/>
<accession>A0A7D5KXX7</accession>
<reference evidence="2 3" key="1">
    <citation type="submission" date="2020-07" db="EMBL/GenBank/DDBJ databases">
        <title>Gai3-2, isolated from salt lake.</title>
        <authorList>
            <person name="Cui H."/>
            <person name="Shi X."/>
        </authorList>
    </citation>
    <scope>NUCLEOTIDE SEQUENCE [LARGE SCALE GENOMIC DNA]</scope>
    <source>
        <strain evidence="2 3">Gai3-2</strain>
    </source>
</reference>
<dbReference type="AlphaFoldDB" id="A0A7D5KXX7"/>
<protein>
    <submittedName>
        <fullName evidence="2">Type II toxin-antitoxin system VapC family toxin</fullName>
    </submittedName>
</protein>
<dbReference type="InterPro" id="IPR039018">
    <property type="entry name" value="VapC20-like"/>
</dbReference>
<evidence type="ECO:0000259" key="1">
    <source>
        <dbReference type="Pfam" id="PF01850"/>
    </source>
</evidence>
<proteinExistence type="predicted"/>
<dbReference type="InterPro" id="IPR002716">
    <property type="entry name" value="PIN_dom"/>
</dbReference>
<dbReference type="KEGG" id="halg:HUG10_15805"/>
<evidence type="ECO:0000313" key="2">
    <source>
        <dbReference type="EMBL" id="QLG28918.1"/>
    </source>
</evidence>
<sequence>MSVFIDTGVFYAHHDKDASRHDEAHAFFEAMLDGEFGQPFTNDYVFDEVVTLTQRRTRDFDAARTIADRIRGVDPFPDVVSLEFIDQPVFESALEVFETYADHSLSFTDAVSVSHCEQASIDQIASFDDDFDGVFERLDPTAVSG</sequence>
<keyword evidence="3" id="KW-1185">Reference proteome</keyword>
<dbReference type="GO" id="GO:0016075">
    <property type="term" value="P:rRNA catabolic process"/>
    <property type="evidence" value="ECO:0007669"/>
    <property type="project" value="TreeGrafter"/>
</dbReference>
<dbReference type="PANTHER" id="PTHR42188">
    <property type="entry name" value="23S RRNA-SPECIFIC ENDONUCLEASE VAPC20"/>
    <property type="match status" value="1"/>
</dbReference>
<dbReference type="Pfam" id="PF01850">
    <property type="entry name" value="PIN"/>
    <property type="match status" value="1"/>
</dbReference>
<organism evidence="2 3">
    <name type="scientific">Halorarum halophilum</name>
    <dbReference type="NCBI Taxonomy" id="2743090"/>
    <lineage>
        <taxon>Archaea</taxon>
        <taxon>Methanobacteriati</taxon>
        <taxon>Methanobacteriota</taxon>
        <taxon>Stenosarchaea group</taxon>
        <taxon>Halobacteria</taxon>
        <taxon>Halobacteriales</taxon>
        <taxon>Haloferacaceae</taxon>
        <taxon>Halorarum</taxon>
    </lineage>
</organism>
<feature type="domain" description="PIN" evidence="1">
    <location>
        <begin position="3"/>
        <end position="132"/>
    </location>
</feature>